<dbReference type="GO" id="GO:0055085">
    <property type="term" value="P:transmembrane transport"/>
    <property type="evidence" value="ECO:0007669"/>
    <property type="project" value="InterPro"/>
</dbReference>
<proteinExistence type="predicted"/>
<feature type="transmembrane region" description="Helical" evidence="5">
    <location>
        <begin position="403"/>
        <end position="426"/>
    </location>
</feature>
<feature type="transmembrane region" description="Helical" evidence="5">
    <location>
        <begin position="466"/>
        <end position="489"/>
    </location>
</feature>
<sequence length="521" mass="55557">MAAQASNDTGMKPTLGLTGVTINAMALIAPGAFLWTTFASQSVTGATSMWASVFVATVIALLTAIAYASLARRYPEAGTGSSYYFAEASVLHKEEHKHFRFARLSKFIVGWASHIYYWVYPGVMVAFMGNVIAYMIQFFDPSFGTPLQLIIICVVFAAIVGAIAFIGVNGSTMANIVINVIQILALLVFGVIAIIFRLQHPELNYVHPNAGSVLIPHNFNDLLFQSTIAILLVVGFESATALAAESKNPQRDIPRGVILSLIIQAVIFYFFEYFAANFVVGDYYTAKDATGHTITGFAAAGGATAPIGDIARFIGDKMFGGGTAFAAILALTVVIALVGTALSCLNTGVRVTYAMGKDSELPFVFGFLHGKYRTPHVGVIVLTVISAIIGAYGVLNVNNLTQVALISNIGTFILYGMTCIICIIAFASVPKRGLFSTLIAPLLGAILNIGMLLGVIYYAITQGGSAQTNIIIAAVFSVIWLVFGFAFLFGRKLISGVPILHPEDYKAKQVSDETNVSISAE</sequence>
<reference evidence="8" key="1">
    <citation type="submission" date="2018-12" db="EMBL/GenBank/DDBJ databases">
        <title>Tengunoibacter tsumagoiensis gen. nov., sp. nov., Dictyobacter kobayashii sp. nov., D. alpinus sp. nov., and D. joshuensis sp. nov. and description of Dictyobacteraceae fam. nov. within the order Ktedonobacterales isolated from Tengu-no-mugimeshi.</title>
        <authorList>
            <person name="Wang C.M."/>
            <person name="Zheng Y."/>
            <person name="Sakai Y."/>
            <person name="Toyoda A."/>
            <person name="Minakuchi Y."/>
            <person name="Abe K."/>
            <person name="Yokota A."/>
            <person name="Yabe S."/>
        </authorList>
    </citation>
    <scope>NUCLEOTIDE SEQUENCE [LARGE SCALE GENOMIC DNA]</scope>
    <source>
        <strain evidence="8">Uno3</strain>
    </source>
</reference>
<gene>
    <name evidence="7" type="ORF">KTT_13250</name>
</gene>
<dbReference type="InterPro" id="IPR050367">
    <property type="entry name" value="APC_superfamily"/>
</dbReference>
<dbReference type="RefSeq" id="WP_126579179.1">
    <property type="nucleotide sequence ID" value="NZ_BIFR01000001.1"/>
</dbReference>
<protein>
    <submittedName>
        <fullName evidence="7">Amino acid permease</fullName>
    </submittedName>
</protein>
<feature type="transmembrane region" description="Helical" evidence="5">
    <location>
        <begin position="256"/>
        <end position="276"/>
    </location>
</feature>
<comment type="subcellular location">
    <subcellularLocation>
        <location evidence="1">Membrane</location>
        <topology evidence="1">Multi-pass membrane protein</topology>
    </subcellularLocation>
</comment>
<feature type="transmembrane region" description="Helical" evidence="5">
    <location>
        <begin position="176"/>
        <end position="196"/>
    </location>
</feature>
<feature type="transmembrane region" description="Helical" evidence="5">
    <location>
        <begin position="148"/>
        <end position="169"/>
    </location>
</feature>
<dbReference type="PANTHER" id="PTHR42770">
    <property type="entry name" value="AMINO ACID TRANSPORTER-RELATED"/>
    <property type="match status" value="1"/>
</dbReference>
<keyword evidence="8" id="KW-1185">Reference proteome</keyword>
<feature type="domain" description="Amino acid permease/ SLC12A" evidence="6">
    <location>
        <begin position="22"/>
        <end position="482"/>
    </location>
</feature>
<feature type="transmembrane region" description="Helical" evidence="5">
    <location>
        <begin position="15"/>
        <end position="38"/>
    </location>
</feature>
<feature type="transmembrane region" description="Helical" evidence="5">
    <location>
        <begin position="50"/>
        <end position="70"/>
    </location>
</feature>
<evidence type="ECO:0000256" key="1">
    <source>
        <dbReference type="ARBA" id="ARBA00004141"/>
    </source>
</evidence>
<feature type="transmembrane region" description="Helical" evidence="5">
    <location>
        <begin position="377"/>
        <end position="397"/>
    </location>
</feature>
<dbReference type="GO" id="GO:0016020">
    <property type="term" value="C:membrane"/>
    <property type="evidence" value="ECO:0007669"/>
    <property type="project" value="UniProtKB-SubCell"/>
</dbReference>
<dbReference type="PIRSF" id="PIRSF006060">
    <property type="entry name" value="AA_transporter"/>
    <property type="match status" value="1"/>
</dbReference>
<accession>A0A401ZX94</accession>
<feature type="transmembrane region" description="Helical" evidence="5">
    <location>
        <begin position="324"/>
        <end position="345"/>
    </location>
</feature>
<evidence type="ECO:0000256" key="3">
    <source>
        <dbReference type="ARBA" id="ARBA00022989"/>
    </source>
</evidence>
<dbReference type="InterPro" id="IPR004841">
    <property type="entry name" value="AA-permease/SLC12A_dom"/>
</dbReference>
<dbReference type="Proteomes" id="UP000287352">
    <property type="component" value="Unassembled WGS sequence"/>
</dbReference>
<name>A0A401ZX94_9CHLR</name>
<dbReference type="AlphaFoldDB" id="A0A401ZX94"/>
<feature type="transmembrane region" description="Helical" evidence="5">
    <location>
        <begin position="115"/>
        <end position="136"/>
    </location>
</feature>
<evidence type="ECO:0000313" key="8">
    <source>
        <dbReference type="Proteomes" id="UP000287352"/>
    </source>
</evidence>
<evidence type="ECO:0000313" key="7">
    <source>
        <dbReference type="EMBL" id="GCE11466.1"/>
    </source>
</evidence>
<evidence type="ECO:0000256" key="5">
    <source>
        <dbReference type="SAM" id="Phobius"/>
    </source>
</evidence>
<keyword evidence="3 5" id="KW-1133">Transmembrane helix</keyword>
<evidence type="ECO:0000256" key="4">
    <source>
        <dbReference type="ARBA" id="ARBA00023136"/>
    </source>
</evidence>
<dbReference type="OrthoDB" id="178667at2"/>
<evidence type="ECO:0000256" key="2">
    <source>
        <dbReference type="ARBA" id="ARBA00022692"/>
    </source>
</evidence>
<dbReference type="EMBL" id="BIFR01000001">
    <property type="protein sequence ID" value="GCE11466.1"/>
    <property type="molecule type" value="Genomic_DNA"/>
</dbReference>
<comment type="caution">
    <text evidence="7">The sequence shown here is derived from an EMBL/GenBank/DDBJ whole genome shotgun (WGS) entry which is preliminary data.</text>
</comment>
<dbReference type="Gene3D" id="1.20.1740.10">
    <property type="entry name" value="Amino acid/polyamine transporter I"/>
    <property type="match status" value="1"/>
</dbReference>
<dbReference type="Pfam" id="PF00324">
    <property type="entry name" value="AA_permease"/>
    <property type="match status" value="1"/>
</dbReference>
<keyword evidence="2 5" id="KW-0812">Transmembrane</keyword>
<feature type="transmembrane region" description="Helical" evidence="5">
    <location>
        <begin position="438"/>
        <end position="460"/>
    </location>
</feature>
<dbReference type="PANTHER" id="PTHR42770:SF7">
    <property type="entry name" value="MEMBRANE PROTEIN"/>
    <property type="match status" value="1"/>
</dbReference>
<keyword evidence="4 5" id="KW-0472">Membrane</keyword>
<feature type="transmembrane region" description="Helical" evidence="5">
    <location>
        <begin position="222"/>
        <end position="244"/>
    </location>
</feature>
<evidence type="ECO:0000259" key="6">
    <source>
        <dbReference type="Pfam" id="PF00324"/>
    </source>
</evidence>
<organism evidence="7 8">
    <name type="scientific">Tengunoibacter tsumagoiensis</name>
    <dbReference type="NCBI Taxonomy" id="2014871"/>
    <lineage>
        <taxon>Bacteria</taxon>
        <taxon>Bacillati</taxon>
        <taxon>Chloroflexota</taxon>
        <taxon>Ktedonobacteria</taxon>
        <taxon>Ktedonobacterales</taxon>
        <taxon>Dictyobacteraceae</taxon>
        <taxon>Tengunoibacter</taxon>
    </lineage>
</organism>